<feature type="active site" description="Tele-AMP-histidine intermediate" evidence="1">
    <location>
        <position position="97"/>
    </location>
</feature>
<evidence type="ECO:0000259" key="4">
    <source>
        <dbReference type="PROSITE" id="PS51084"/>
    </source>
</evidence>
<dbReference type="InterPro" id="IPR052908">
    <property type="entry name" value="AP-4-A_phosphorylase"/>
</dbReference>
<dbReference type="PANTHER" id="PTHR42997">
    <property type="entry name" value="HIT FAMILY HYDROLASE"/>
    <property type="match status" value="1"/>
</dbReference>
<name>A0AAU9DK76_9LACO</name>
<evidence type="ECO:0000313" key="5">
    <source>
        <dbReference type="EMBL" id="BDR55864.1"/>
    </source>
</evidence>
<dbReference type="PROSITE" id="PS51084">
    <property type="entry name" value="HIT_2"/>
    <property type="match status" value="1"/>
</dbReference>
<proteinExistence type="predicted"/>
<organism evidence="5 6">
    <name type="scientific">Xylocopilactobacillus apis</name>
    <dbReference type="NCBI Taxonomy" id="2932183"/>
    <lineage>
        <taxon>Bacteria</taxon>
        <taxon>Bacillati</taxon>
        <taxon>Bacillota</taxon>
        <taxon>Bacilli</taxon>
        <taxon>Lactobacillales</taxon>
        <taxon>Lactobacillaceae</taxon>
        <taxon>Xylocopilactobacillus</taxon>
    </lineage>
</organism>
<keyword evidence="6" id="KW-1185">Reference proteome</keyword>
<protein>
    <submittedName>
        <fullName evidence="5">HIT family protein</fullName>
    </submittedName>
</protein>
<evidence type="ECO:0000313" key="6">
    <source>
        <dbReference type="Proteomes" id="UP001321804"/>
    </source>
</evidence>
<accession>A0AAU9DK76</accession>
<dbReference type="Gene3D" id="3.30.428.10">
    <property type="entry name" value="HIT-like"/>
    <property type="match status" value="1"/>
</dbReference>
<dbReference type="GO" id="GO:0003824">
    <property type="term" value="F:catalytic activity"/>
    <property type="evidence" value="ECO:0007669"/>
    <property type="project" value="InterPro"/>
</dbReference>
<dbReference type="Proteomes" id="UP001321804">
    <property type="component" value="Chromosome"/>
</dbReference>
<feature type="domain" description="HIT" evidence="4">
    <location>
        <begin position="4"/>
        <end position="110"/>
    </location>
</feature>
<reference evidence="5 6" key="1">
    <citation type="journal article" date="2023" name="Microbiol. Spectr.">
        <title>Symbiosis of Carpenter Bees with Uncharacterized Lactic Acid Bacteria Showing NAD Auxotrophy.</title>
        <authorList>
            <person name="Kawasaki S."/>
            <person name="Ozawa K."/>
            <person name="Mori T."/>
            <person name="Yamamoto A."/>
            <person name="Ito M."/>
            <person name="Ohkuma M."/>
            <person name="Sakamoto M."/>
            <person name="Matsutani M."/>
        </authorList>
    </citation>
    <scope>NUCLEOTIDE SEQUENCE [LARGE SCALE GENOMIC DNA]</scope>
    <source>
        <strain evidence="5 6">KimC2</strain>
    </source>
</reference>
<evidence type="ECO:0000256" key="3">
    <source>
        <dbReference type="PROSITE-ProRule" id="PRU00464"/>
    </source>
</evidence>
<dbReference type="KEGG" id="xak:KIMC2_04260"/>
<dbReference type="InterPro" id="IPR001310">
    <property type="entry name" value="Histidine_triad_HIT"/>
</dbReference>
<dbReference type="AlphaFoldDB" id="A0AAU9DK76"/>
<dbReference type="RefSeq" id="WP_317697542.1">
    <property type="nucleotide sequence ID" value="NZ_AP026801.1"/>
</dbReference>
<dbReference type="InterPro" id="IPR036265">
    <property type="entry name" value="HIT-like_sf"/>
</dbReference>
<gene>
    <name evidence="5" type="ORF">KIMC2_04260</name>
</gene>
<evidence type="ECO:0000256" key="2">
    <source>
        <dbReference type="PIRSR" id="PIRSR601310-3"/>
    </source>
</evidence>
<dbReference type="PRINTS" id="PR00332">
    <property type="entry name" value="HISTRIAD"/>
</dbReference>
<dbReference type="InterPro" id="IPR011146">
    <property type="entry name" value="HIT-like"/>
</dbReference>
<dbReference type="EMBL" id="AP026801">
    <property type="protein sequence ID" value="BDR55864.1"/>
    <property type="molecule type" value="Genomic_DNA"/>
</dbReference>
<dbReference type="SUPFAM" id="SSF54197">
    <property type="entry name" value="HIT-like"/>
    <property type="match status" value="1"/>
</dbReference>
<dbReference type="Pfam" id="PF01230">
    <property type="entry name" value="HIT"/>
    <property type="match status" value="1"/>
</dbReference>
<dbReference type="PANTHER" id="PTHR42997:SF1">
    <property type="entry name" value="AP-4-A PHOSPHORYLASE"/>
    <property type="match status" value="1"/>
</dbReference>
<feature type="short sequence motif" description="Histidine triad motif" evidence="2 3">
    <location>
        <begin position="95"/>
        <end position="99"/>
    </location>
</feature>
<evidence type="ECO:0000256" key="1">
    <source>
        <dbReference type="PIRSR" id="PIRSR601310-1"/>
    </source>
</evidence>
<sequence>MKDKNCVFCQKENQDFIIQNELAGAFWDLHPINPGHLLVIPKRHTVEYFSLTMPEIIAINELIKEAKVLLDQKYQPKGYNLLVNNGHYGGQSIMHCHVHLVPRYPDDGLFMPKKKD</sequence>